<evidence type="ECO:0000256" key="7">
    <source>
        <dbReference type="ARBA" id="ARBA00022917"/>
    </source>
</evidence>
<dbReference type="FunFam" id="1.10.287.380:FF:000001">
    <property type="entry name" value="Valine--tRNA ligase"/>
    <property type="match status" value="1"/>
</dbReference>
<dbReference type="PANTHER" id="PTHR11946:SF109">
    <property type="entry name" value="VALINE--TRNA LIGASE"/>
    <property type="match status" value="1"/>
</dbReference>
<dbReference type="CDD" id="cd00817">
    <property type="entry name" value="ValRS_core"/>
    <property type="match status" value="1"/>
</dbReference>
<dbReference type="Gene3D" id="1.10.287.380">
    <property type="entry name" value="Valyl-tRNA synthetase, C-terminal domain"/>
    <property type="match status" value="1"/>
</dbReference>
<dbReference type="Gene3D" id="3.40.50.620">
    <property type="entry name" value="HUPs"/>
    <property type="match status" value="2"/>
</dbReference>
<dbReference type="PRINTS" id="PR00986">
    <property type="entry name" value="TRNASYNTHVAL"/>
</dbReference>
<keyword evidence="3 12" id="KW-0963">Cytoplasm</keyword>
<feature type="short sequence motif" description="'KMSKS' region" evidence="12">
    <location>
        <begin position="534"/>
        <end position="538"/>
    </location>
</feature>
<comment type="domain">
    <text evidence="12">ValRS has two distinct active sites: one for aminoacylation and one for editing. The misactivated threonine is translocated from the active site to the editing site.</text>
</comment>
<evidence type="ECO:0000256" key="12">
    <source>
        <dbReference type="HAMAP-Rule" id="MF_02004"/>
    </source>
</evidence>
<dbReference type="FunFam" id="3.90.740.10:FF:000010">
    <property type="entry name" value="Valine--tRNA ligase"/>
    <property type="match status" value="1"/>
</dbReference>
<dbReference type="CDD" id="cd07962">
    <property type="entry name" value="Anticodon_Ia_Val"/>
    <property type="match status" value="1"/>
</dbReference>
<evidence type="ECO:0000256" key="6">
    <source>
        <dbReference type="ARBA" id="ARBA00022840"/>
    </source>
</evidence>
<comment type="subcellular location">
    <subcellularLocation>
        <location evidence="1 12">Cytoplasm</location>
    </subcellularLocation>
</comment>
<dbReference type="SUPFAM" id="SSF52374">
    <property type="entry name" value="Nucleotidylyl transferase"/>
    <property type="match status" value="1"/>
</dbReference>
<evidence type="ECO:0000313" key="16">
    <source>
        <dbReference type="EMBL" id="PZE17684.1"/>
    </source>
</evidence>
<dbReference type="GO" id="GO:0004832">
    <property type="term" value="F:valine-tRNA ligase activity"/>
    <property type="evidence" value="ECO:0007669"/>
    <property type="project" value="UniProtKB-UniRule"/>
</dbReference>
<dbReference type="Pfam" id="PF08264">
    <property type="entry name" value="Anticodon_1"/>
    <property type="match status" value="1"/>
</dbReference>
<keyword evidence="8 12" id="KW-0175">Coiled coil</keyword>
<dbReference type="GO" id="GO:0005829">
    <property type="term" value="C:cytosol"/>
    <property type="evidence" value="ECO:0007669"/>
    <property type="project" value="TreeGrafter"/>
</dbReference>
<evidence type="ECO:0000256" key="3">
    <source>
        <dbReference type="ARBA" id="ARBA00022490"/>
    </source>
</evidence>
<dbReference type="InterPro" id="IPR037118">
    <property type="entry name" value="Val-tRNA_synth_C_sf"/>
</dbReference>
<feature type="domain" description="Methionyl/Valyl/Leucyl/Isoleucyl-tRNA synthetase anticodon-binding" evidence="14">
    <location>
        <begin position="615"/>
        <end position="756"/>
    </location>
</feature>
<keyword evidence="4 12" id="KW-0436">Ligase</keyword>
<dbReference type="InterPro" id="IPR033705">
    <property type="entry name" value="Anticodon_Ia_Val"/>
</dbReference>
<dbReference type="RefSeq" id="WP_111062644.1">
    <property type="nucleotide sequence ID" value="NZ_JBHUCU010000027.1"/>
</dbReference>
<reference evidence="16 17" key="1">
    <citation type="submission" date="2018-06" db="EMBL/GenBank/DDBJ databases">
        <title>The draft genome sequence of Crocinitomix sp. SM1701.</title>
        <authorList>
            <person name="Zhang X."/>
        </authorList>
    </citation>
    <scope>NUCLEOTIDE SEQUENCE [LARGE SCALE GENOMIC DNA]</scope>
    <source>
        <strain evidence="16 17">SM1701</strain>
    </source>
</reference>
<keyword evidence="17" id="KW-1185">Reference proteome</keyword>
<dbReference type="SUPFAM" id="SSF47323">
    <property type="entry name" value="Anticodon-binding domain of a subclass of class I aminoacyl-tRNA synthetases"/>
    <property type="match status" value="1"/>
</dbReference>
<feature type="short sequence motif" description="'HIGH' region" evidence="12">
    <location>
        <begin position="43"/>
        <end position="53"/>
    </location>
</feature>
<comment type="similarity">
    <text evidence="11 12">Belongs to the class-I aminoacyl-tRNA synthetase family. ValS type 1 subfamily.</text>
</comment>
<dbReference type="Pfam" id="PF00133">
    <property type="entry name" value="tRNA-synt_1"/>
    <property type="match status" value="1"/>
</dbReference>
<dbReference type="InterPro" id="IPR014729">
    <property type="entry name" value="Rossmann-like_a/b/a_fold"/>
</dbReference>
<dbReference type="Pfam" id="PF10458">
    <property type="entry name" value="Val_tRNA-synt_C"/>
    <property type="match status" value="1"/>
</dbReference>
<comment type="function">
    <text evidence="12">Catalyzes the attachment of valine to tRNA(Val). As ValRS can inadvertently accommodate and process structurally similar amino acids such as threonine, to avoid such errors, it has a 'posttransfer' editing activity that hydrolyzes mischarged Thr-tRNA(Val) in a tRNA-dependent manner.</text>
</comment>
<evidence type="ECO:0000256" key="10">
    <source>
        <dbReference type="ARBA" id="ARBA00047552"/>
    </source>
</evidence>
<dbReference type="Gene3D" id="1.10.730.10">
    <property type="entry name" value="Isoleucyl-tRNA Synthetase, Domain 1"/>
    <property type="match status" value="1"/>
</dbReference>
<evidence type="ECO:0000259" key="13">
    <source>
        <dbReference type="Pfam" id="PF00133"/>
    </source>
</evidence>
<dbReference type="EC" id="6.1.1.9" evidence="12"/>
<dbReference type="InterPro" id="IPR002300">
    <property type="entry name" value="aa-tRNA-synth_Ia"/>
</dbReference>
<comment type="caution">
    <text evidence="16">The sequence shown here is derived from an EMBL/GenBank/DDBJ whole genome shotgun (WGS) entry which is preliminary data.</text>
</comment>
<dbReference type="EMBL" id="QKSB01000003">
    <property type="protein sequence ID" value="PZE17684.1"/>
    <property type="molecule type" value="Genomic_DNA"/>
</dbReference>
<keyword evidence="7 12" id="KW-0648">Protein biosynthesis</keyword>
<feature type="binding site" evidence="12">
    <location>
        <position position="537"/>
    </location>
    <ligand>
        <name>ATP</name>
        <dbReference type="ChEBI" id="CHEBI:30616"/>
    </ligand>
</feature>
<keyword evidence="6 12" id="KW-0067">ATP-binding</keyword>
<evidence type="ECO:0000256" key="5">
    <source>
        <dbReference type="ARBA" id="ARBA00022741"/>
    </source>
</evidence>
<comment type="catalytic activity">
    <reaction evidence="10 12">
        <text>tRNA(Val) + L-valine + ATP = L-valyl-tRNA(Val) + AMP + diphosphate</text>
        <dbReference type="Rhea" id="RHEA:10704"/>
        <dbReference type="Rhea" id="RHEA-COMP:9672"/>
        <dbReference type="Rhea" id="RHEA-COMP:9708"/>
        <dbReference type="ChEBI" id="CHEBI:30616"/>
        <dbReference type="ChEBI" id="CHEBI:33019"/>
        <dbReference type="ChEBI" id="CHEBI:57762"/>
        <dbReference type="ChEBI" id="CHEBI:78442"/>
        <dbReference type="ChEBI" id="CHEBI:78537"/>
        <dbReference type="ChEBI" id="CHEBI:456215"/>
        <dbReference type="EC" id="6.1.1.9"/>
    </reaction>
</comment>
<evidence type="ECO:0000313" key="17">
    <source>
        <dbReference type="Proteomes" id="UP000249248"/>
    </source>
</evidence>
<dbReference type="GO" id="GO:0005524">
    <property type="term" value="F:ATP binding"/>
    <property type="evidence" value="ECO:0007669"/>
    <property type="project" value="UniProtKB-UniRule"/>
</dbReference>
<dbReference type="InterPro" id="IPR001412">
    <property type="entry name" value="aa-tRNA-synth_I_CS"/>
</dbReference>
<sequence length="876" mass="100735">MEIPKAYNSQEAESKWYAHWLEKRYFHSEPDDREPYTVMIPPPNVTGVLHMGHMLNNTIQDVLVRKARMEGKNACWVPGTDHASIATEAKVVQKLRKEGIKKSDLSREEFLGHAMDWKDKYGGIILEQLKKLGASCDWDRTEFTMNPEYSESVIDTFVDLYNKGKIYRGIRMINWDPAAQTALSNEEVIHKEVNSKLYHVRYKIEGTNDEWLTIATTRPETILGDSAICVNPNDARYANLKGKRAIVPIANRSIPIIFDDYVEMEFGTGCLKVTPAHDENDYELGKRHNLETIDILTDEGLLNKHGLHYEGQDRFEVRKAISKELEASGYMVKVEDHINKVGYSERTDVPIEPKLSLQWFVDMKQLAEPALENVMNGTIKFHPDNLKNTYRHWMENINDWCISRQLWWGHRIPAWYFGKGENDFVIAKTVEEAIVAANEKAGKTFTAADLKQDEDVLDTWFSSWLWPISSFNGLTDPGNAEIKYYYPTNDLVTAPEIMFFWVARMIMAGYEYMGEAPFKNVYYTGIVRDKLGRKMSKSLGNSPDPLSLIDEYGADGVRVGILISSPAGNDLPFDTSQCEQGRNFSNKVWNAFRLVKSWTVQDIEQPESSKKGIEWFENKFQATLHTINDHFEKFRISDALMSTYKLVWDDFCSWYLEIIKPGYQQPIDQATLNATIKFFEEILKIMQPFTPFITEEIWHLLADRADGEDIIIEKWPTAQAFDQNNIDKFDNACEVISNIRNIRKENNIANKIPVELMVKANSEMDKSFDAVIRKIGNLTKFDYVDEKVGNAFSFIAKNNEYFVPFGEEIDVEAEVEKLKSELEYTKGFLASVQKKLSNERFVAGAPEQVVTNEKNKEKDASEKIKILETKIAELAK</sequence>
<evidence type="ECO:0000256" key="2">
    <source>
        <dbReference type="ARBA" id="ARBA00011245"/>
    </source>
</evidence>
<dbReference type="FunFam" id="3.40.50.620:FF:000032">
    <property type="entry name" value="Valine--tRNA ligase"/>
    <property type="match status" value="1"/>
</dbReference>
<dbReference type="GO" id="GO:0006438">
    <property type="term" value="P:valyl-tRNA aminoacylation"/>
    <property type="evidence" value="ECO:0007669"/>
    <property type="project" value="UniProtKB-UniRule"/>
</dbReference>
<comment type="subunit">
    <text evidence="2 12">Monomer.</text>
</comment>
<dbReference type="SUPFAM" id="SSF46589">
    <property type="entry name" value="tRNA-binding arm"/>
    <property type="match status" value="1"/>
</dbReference>
<proteinExistence type="inferred from homology"/>
<keyword evidence="9 12" id="KW-0030">Aminoacyl-tRNA synthetase</keyword>
<dbReference type="InterPro" id="IPR009080">
    <property type="entry name" value="tRNAsynth_Ia_anticodon-bd"/>
</dbReference>
<dbReference type="Proteomes" id="UP000249248">
    <property type="component" value="Unassembled WGS sequence"/>
</dbReference>
<accession>A0A2W1N1K7</accession>
<organism evidence="16 17">
    <name type="scientific">Putridiphycobacter roseus</name>
    <dbReference type="NCBI Taxonomy" id="2219161"/>
    <lineage>
        <taxon>Bacteria</taxon>
        <taxon>Pseudomonadati</taxon>
        <taxon>Bacteroidota</taxon>
        <taxon>Flavobacteriia</taxon>
        <taxon>Flavobacteriales</taxon>
        <taxon>Crocinitomicaceae</taxon>
        <taxon>Putridiphycobacter</taxon>
    </lineage>
</organism>
<evidence type="ECO:0000259" key="15">
    <source>
        <dbReference type="Pfam" id="PF10458"/>
    </source>
</evidence>
<feature type="domain" description="Valyl-tRNA synthetase tRNA-binding arm" evidence="15">
    <location>
        <begin position="810"/>
        <end position="874"/>
    </location>
</feature>
<dbReference type="AlphaFoldDB" id="A0A2W1N1K7"/>
<evidence type="ECO:0000256" key="11">
    <source>
        <dbReference type="ARBA" id="ARBA00060830"/>
    </source>
</evidence>
<dbReference type="PANTHER" id="PTHR11946">
    <property type="entry name" value="VALYL-TRNA SYNTHETASES"/>
    <property type="match status" value="1"/>
</dbReference>
<dbReference type="InterPro" id="IPR019499">
    <property type="entry name" value="Val-tRNA_synth_tRNA-bd"/>
</dbReference>
<comment type="domain">
    <text evidence="12">The C-terminal coiled-coil domain is crucial for aminoacylation activity.</text>
</comment>
<evidence type="ECO:0000256" key="4">
    <source>
        <dbReference type="ARBA" id="ARBA00022598"/>
    </source>
</evidence>
<feature type="domain" description="Aminoacyl-tRNA synthetase class Ia" evidence="13">
    <location>
        <begin position="15"/>
        <end position="573"/>
    </location>
</feature>
<dbReference type="InterPro" id="IPR002303">
    <property type="entry name" value="Valyl-tRNA_ligase"/>
</dbReference>
<evidence type="ECO:0000256" key="9">
    <source>
        <dbReference type="ARBA" id="ARBA00023146"/>
    </source>
</evidence>
<dbReference type="PROSITE" id="PS00178">
    <property type="entry name" value="AA_TRNA_LIGASE_I"/>
    <property type="match status" value="1"/>
</dbReference>
<dbReference type="SUPFAM" id="SSF50677">
    <property type="entry name" value="ValRS/IleRS/LeuRS editing domain"/>
    <property type="match status" value="1"/>
</dbReference>
<evidence type="ECO:0000259" key="14">
    <source>
        <dbReference type="Pfam" id="PF08264"/>
    </source>
</evidence>
<dbReference type="GO" id="GO:0002161">
    <property type="term" value="F:aminoacyl-tRNA deacylase activity"/>
    <property type="evidence" value="ECO:0007669"/>
    <property type="project" value="InterPro"/>
</dbReference>
<evidence type="ECO:0000256" key="8">
    <source>
        <dbReference type="ARBA" id="ARBA00023054"/>
    </source>
</evidence>
<evidence type="ECO:0000256" key="1">
    <source>
        <dbReference type="ARBA" id="ARBA00004496"/>
    </source>
</evidence>
<dbReference type="OrthoDB" id="9810365at2"/>
<name>A0A2W1N1K7_9FLAO</name>
<dbReference type="NCBIfam" id="TIGR00422">
    <property type="entry name" value="valS"/>
    <property type="match status" value="1"/>
</dbReference>
<protein>
    <recommendedName>
        <fullName evidence="12">Valine--tRNA ligase</fullName>
        <ecNumber evidence="12">6.1.1.9</ecNumber>
    </recommendedName>
    <alternativeName>
        <fullName evidence="12">Valyl-tRNA synthetase</fullName>
        <shortName evidence="12">ValRS</shortName>
    </alternativeName>
</protein>
<gene>
    <name evidence="12" type="primary">valS</name>
    <name evidence="16" type="ORF">DNU06_07595</name>
</gene>
<dbReference type="InterPro" id="IPR010978">
    <property type="entry name" value="tRNA-bd_arm"/>
</dbReference>
<dbReference type="InterPro" id="IPR013155">
    <property type="entry name" value="M/V/L/I-tRNA-synth_anticd-bd"/>
</dbReference>
<dbReference type="NCBIfam" id="NF004349">
    <property type="entry name" value="PRK05729.1"/>
    <property type="match status" value="1"/>
</dbReference>
<keyword evidence="5 12" id="KW-0547">Nucleotide-binding</keyword>
<dbReference type="InterPro" id="IPR009008">
    <property type="entry name" value="Val/Leu/Ile-tRNA-synth_edit"/>
</dbReference>
<dbReference type="HAMAP" id="MF_02004">
    <property type="entry name" value="Val_tRNA_synth_type1"/>
    <property type="match status" value="1"/>
</dbReference>